<accession>A0ABX1RN52</accession>
<dbReference type="PANTHER" id="PTHR43270:SF4">
    <property type="entry name" value="CARNOSINE DIPEPTIDASE 2, ISOFORM A"/>
    <property type="match status" value="1"/>
</dbReference>
<dbReference type="Gene3D" id="3.40.630.10">
    <property type="entry name" value="Zn peptidases"/>
    <property type="match status" value="1"/>
</dbReference>
<organism evidence="5 6">
    <name type="scientific">Pseudonocardia xinjiangensis</name>
    <dbReference type="NCBI Taxonomy" id="75289"/>
    <lineage>
        <taxon>Bacteria</taxon>
        <taxon>Bacillati</taxon>
        <taxon>Actinomycetota</taxon>
        <taxon>Actinomycetes</taxon>
        <taxon>Pseudonocardiales</taxon>
        <taxon>Pseudonocardiaceae</taxon>
        <taxon>Pseudonocardia</taxon>
    </lineage>
</organism>
<comment type="caution">
    <text evidence="5">The sequence shown here is derived from an EMBL/GenBank/DDBJ whole genome shotgun (WGS) entry which is preliminary data.</text>
</comment>
<keyword evidence="1" id="KW-0645">Protease</keyword>
<protein>
    <submittedName>
        <fullName evidence="5">M20/M25/M40 family metallo-hydrolase</fullName>
    </submittedName>
</protein>
<dbReference type="Gene3D" id="3.30.70.360">
    <property type="match status" value="1"/>
</dbReference>
<evidence type="ECO:0000313" key="6">
    <source>
        <dbReference type="Proteomes" id="UP001296706"/>
    </source>
</evidence>
<keyword evidence="6" id="KW-1185">Reference proteome</keyword>
<evidence type="ECO:0000256" key="1">
    <source>
        <dbReference type="ARBA" id="ARBA00022670"/>
    </source>
</evidence>
<name>A0ABX1RN52_9PSEU</name>
<evidence type="ECO:0000256" key="2">
    <source>
        <dbReference type="ARBA" id="ARBA00022723"/>
    </source>
</evidence>
<feature type="domain" description="Peptidase M20 dimerisation" evidence="4">
    <location>
        <begin position="208"/>
        <end position="364"/>
    </location>
</feature>
<dbReference type="Pfam" id="PF07687">
    <property type="entry name" value="M20_dimer"/>
    <property type="match status" value="1"/>
</dbReference>
<dbReference type="RefSeq" id="WP_169399450.1">
    <property type="nucleotide sequence ID" value="NZ_BAAAJH010000020.1"/>
</dbReference>
<keyword evidence="2" id="KW-0479">Metal-binding</keyword>
<dbReference type="Pfam" id="PF01546">
    <property type="entry name" value="Peptidase_M20"/>
    <property type="match status" value="1"/>
</dbReference>
<proteinExistence type="predicted"/>
<dbReference type="InterPro" id="IPR051458">
    <property type="entry name" value="Cyt/Met_Dipeptidase"/>
</dbReference>
<dbReference type="PANTHER" id="PTHR43270">
    <property type="entry name" value="BETA-ALA-HIS DIPEPTIDASE"/>
    <property type="match status" value="1"/>
</dbReference>
<dbReference type="EMBL" id="JAAXKY010000147">
    <property type="protein sequence ID" value="NMH81412.1"/>
    <property type="molecule type" value="Genomic_DNA"/>
</dbReference>
<dbReference type="InterPro" id="IPR002933">
    <property type="entry name" value="Peptidase_M20"/>
</dbReference>
<dbReference type="Proteomes" id="UP001296706">
    <property type="component" value="Unassembled WGS sequence"/>
</dbReference>
<evidence type="ECO:0000259" key="4">
    <source>
        <dbReference type="Pfam" id="PF07687"/>
    </source>
</evidence>
<sequence>MEHARVRDAVDRAWADHVIPSLSELVEIPAVSPAYDPSWRAGGQLHAAVDHVRRWVESSGLPGVACQVVELDGRTPLLLVEVPATAGSASSGTVVFYGHLDKQPALGEWSPGLGPWQAVRRGDRLYGRGSVDDGYAAYAAVTALGAVRAAGGEHARAVVLLETGEESGSPDLPVYLEHLSDRLGDVTLVVCLDSGGDDYERLWLTSSLRGAVQATVTVRVLDTPVHSGLGGGIVPNPFLVMRGLLDRLEDPATGEVRVPEMHAPLPDGLREEVEELVALDPGRVTRRFPLVEGVVPLVADDVELIVNNTWRPALSVIGAAGLPEASSAGAVLLDAVSLRLSFRLPPPVDAETARAALEKVVTTDVPYGARVEVTDAMTINGWHAPAVAPWLSAALVDVAEQVYGEPCRSAGLGGGIPFMETLGRRYPDAQFVVTGALGPDSNLHVPDEWLNIPFARQLTESIAHIVDAHSAGR</sequence>
<evidence type="ECO:0000313" key="5">
    <source>
        <dbReference type="EMBL" id="NMH81412.1"/>
    </source>
</evidence>
<dbReference type="SUPFAM" id="SSF53187">
    <property type="entry name" value="Zn-dependent exopeptidases"/>
    <property type="match status" value="1"/>
</dbReference>
<reference evidence="5 6" key="1">
    <citation type="submission" date="2020-04" db="EMBL/GenBank/DDBJ databases">
        <authorList>
            <person name="Klaysubun C."/>
            <person name="Duangmal K."/>
            <person name="Lipun K."/>
        </authorList>
    </citation>
    <scope>NUCLEOTIDE SEQUENCE [LARGE SCALE GENOMIC DNA]</scope>
    <source>
        <strain evidence="5 6">JCM 11839</strain>
    </source>
</reference>
<keyword evidence="3" id="KW-0378">Hydrolase</keyword>
<dbReference type="InterPro" id="IPR011650">
    <property type="entry name" value="Peptidase_M20_dimer"/>
</dbReference>
<evidence type="ECO:0000256" key="3">
    <source>
        <dbReference type="ARBA" id="ARBA00022801"/>
    </source>
</evidence>
<gene>
    <name evidence="5" type="ORF">HF577_30515</name>
</gene>